<keyword evidence="7" id="KW-0067">ATP-binding</keyword>
<evidence type="ECO:0000313" key="10">
    <source>
        <dbReference type="EMBL" id="CAB3799324.1"/>
    </source>
</evidence>
<dbReference type="AlphaFoldDB" id="A0A6S7BG64"/>
<dbReference type="Proteomes" id="UP000494115">
    <property type="component" value="Unassembled WGS sequence"/>
</dbReference>
<protein>
    <recommendedName>
        <fullName evidence="2">histidine kinase</fullName>
        <ecNumber evidence="2">2.7.13.3</ecNumber>
    </recommendedName>
</protein>
<dbReference type="PANTHER" id="PTHR43065">
    <property type="entry name" value="SENSOR HISTIDINE KINASE"/>
    <property type="match status" value="1"/>
</dbReference>
<evidence type="ECO:0000256" key="6">
    <source>
        <dbReference type="ARBA" id="ARBA00022777"/>
    </source>
</evidence>
<dbReference type="InterPro" id="IPR004358">
    <property type="entry name" value="Sig_transdc_His_kin-like_C"/>
</dbReference>
<sequence length="108" mass="11451">MIINFVINGIQAMAGIRDRPREILIESRRAENGNVVVAVQDSGTGIDPKDADRLFEAFFTTKSDGMGMGLSICRSIIEAHGGQVWASNNAGHGAIFQFSLPSIGASAS</sequence>
<reference evidence="10 11" key="1">
    <citation type="submission" date="2020-04" db="EMBL/GenBank/DDBJ databases">
        <authorList>
            <person name="De Canck E."/>
        </authorList>
    </citation>
    <scope>NUCLEOTIDE SEQUENCE [LARGE SCALE GENOMIC DNA]</scope>
    <source>
        <strain evidence="10 11">LMG 28138</strain>
    </source>
</reference>
<dbReference type="PRINTS" id="PR00344">
    <property type="entry name" value="BCTRLSENSOR"/>
</dbReference>
<dbReference type="InterPro" id="IPR036890">
    <property type="entry name" value="HATPase_C_sf"/>
</dbReference>
<evidence type="ECO:0000256" key="7">
    <source>
        <dbReference type="ARBA" id="ARBA00022840"/>
    </source>
</evidence>
<dbReference type="PROSITE" id="PS50109">
    <property type="entry name" value="HIS_KIN"/>
    <property type="match status" value="1"/>
</dbReference>
<evidence type="ECO:0000256" key="8">
    <source>
        <dbReference type="ARBA" id="ARBA00023012"/>
    </source>
</evidence>
<name>A0A6S7BG64_9BURK</name>
<dbReference type="GO" id="GO:0000160">
    <property type="term" value="P:phosphorelay signal transduction system"/>
    <property type="evidence" value="ECO:0007669"/>
    <property type="project" value="UniProtKB-KW"/>
</dbReference>
<keyword evidence="11" id="KW-1185">Reference proteome</keyword>
<evidence type="ECO:0000256" key="2">
    <source>
        <dbReference type="ARBA" id="ARBA00012438"/>
    </source>
</evidence>
<dbReference type="RefSeq" id="WP_175107271.1">
    <property type="nucleotide sequence ID" value="NZ_CADIKM010000032.1"/>
</dbReference>
<proteinExistence type="predicted"/>
<evidence type="ECO:0000256" key="4">
    <source>
        <dbReference type="ARBA" id="ARBA00022679"/>
    </source>
</evidence>
<evidence type="ECO:0000256" key="1">
    <source>
        <dbReference type="ARBA" id="ARBA00000085"/>
    </source>
</evidence>
<gene>
    <name evidence="10" type="primary">fixL_1</name>
    <name evidence="10" type="ORF">LMG28138_04637</name>
</gene>
<dbReference type="SMART" id="SM00387">
    <property type="entry name" value="HATPase_c"/>
    <property type="match status" value="1"/>
</dbReference>
<dbReference type="InterPro" id="IPR003594">
    <property type="entry name" value="HATPase_dom"/>
</dbReference>
<dbReference type="PANTHER" id="PTHR43065:SF10">
    <property type="entry name" value="PEROXIDE STRESS-ACTIVATED HISTIDINE KINASE MAK3"/>
    <property type="match status" value="1"/>
</dbReference>
<evidence type="ECO:0000256" key="5">
    <source>
        <dbReference type="ARBA" id="ARBA00022741"/>
    </source>
</evidence>
<dbReference type="InterPro" id="IPR005467">
    <property type="entry name" value="His_kinase_dom"/>
</dbReference>
<keyword evidence="4 10" id="KW-0808">Transferase</keyword>
<evidence type="ECO:0000259" key="9">
    <source>
        <dbReference type="PROSITE" id="PS50109"/>
    </source>
</evidence>
<dbReference type="GO" id="GO:0005524">
    <property type="term" value="F:ATP binding"/>
    <property type="evidence" value="ECO:0007669"/>
    <property type="project" value="UniProtKB-KW"/>
</dbReference>
<keyword evidence="3" id="KW-0597">Phosphoprotein</keyword>
<keyword evidence="6" id="KW-0418">Kinase</keyword>
<dbReference type="EMBL" id="CADIKM010000032">
    <property type="protein sequence ID" value="CAB3799324.1"/>
    <property type="molecule type" value="Genomic_DNA"/>
</dbReference>
<accession>A0A6S7BG64</accession>
<dbReference type="EC" id="2.7.13.3" evidence="2"/>
<keyword evidence="5" id="KW-0547">Nucleotide-binding</keyword>
<evidence type="ECO:0000313" key="11">
    <source>
        <dbReference type="Proteomes" id="UP000494115"/>
    </source>
</evidence>
<dbReference type="Pfam" id="PF02518">
    <property type="entry name" value="HATPase_c"/>
    <property type="match status" value="1"/>
</dbReference>
<dbReference type="SUPFAM" id="SSF55874">
    <property type="entry name" value="ATPase domain of HSP90 chaperone/DNA topoisomerase II/histidine kinase"/>
    <property type="match status" value="1"/>
</dbReference>
<keyword evidence="8" id="KW-0902">Two-component regulatory system</keyword>
<organism evidence="10 11">
    <name type="scientific">Pararobbsia alpina</name>
    <dbReference type="NCBI Taxonomy" id="621374"/>
    <lineage>
        <taxon>Bacteria</taxon>
        <taxon>Pseudomonadati</taxon>
        <taxon>Pseudomonadota</taxon>
        <taxon>Betaproteobacteria</taxon>
        <taxon>Burkholderiales</taxon>
        <taxon>Burkholderiaceae</taxon>
        <taxon>Pararobbsia</taxon>
    </lineage>
</organism>
<dbReference type="GO" id="GO:0004673">
    <property type="term" value="F:protein histidine kinase activity"/>
    <property type="evidence" value="ECO:0007669"/>
    <property type="project" value="UniProtKB-EC"/>
</dbReference>
<comment type="catalytic activity">
    <reaction evidence="1">
        <text>ATP + protein L-histidine = ADP + protein N-phospho-L-histidine.</text>
        <dbReference type="EC" id="2.7.13.3"/>
    </reaction>
</comment>
<dbReference type="Gene3D" id="3.30.565.10">
    <property type="entry name" value="Histidine kinase-like ATPase, C-terminal domain"/>
    <property type="match status" value="1"/>
</dbReference>
<feature type="domain" description="Histidine kinase" evidence="9">
    <location>
        <begin position="1"/>
        <end position="104"/>
    </location>
</feature>
<evidence type="ECO:0000256" key="3">
    <source>
        <dbReference type="ARBA" id="ARBA00022553"/>
    </source>
</evidence>